<feature type="chain" id="PRO_5017223214" description="Bulb-type lectin domain-containing protein" evidence="1">
    <location>
        <begin position="23"/>
        <end position="225"/>
    </location>
</feature>
<dbReference type="InterPro" id="IPR036426">
    <property type="entry name" value="Bulb-type_lectin_dom_sf"/>
</dbReference>
<evidence type="ECO:0000259" key="2">
    <source>
        <dbReference type="PROSITE" id="PS50927"/>
    </source>
</evidence>
<reference evidence="4" key="1">
    <citation type="submission" date="2018-08" db="EMBL/GenBank/DDBJ databases">
        <title>Mucilaginibacter sp. MYSH2.</title>
        <authorList>
            <person name="Seo T."/>
        </authorList>
    </citation>
    <scope>NUCLEOTIDE SEQUENCE [LARGE SCALE GENOMIC DNA]</scope>
    <source>
        <strain evidence="4">KIRAN</strain>
    </source>
</reference>
<dbReference type="SUPFAM" id="SSF49695">
    <property type="entry name" value="gamma-Crystallin-like"/>
    <property type="match status" value="1"/>
</dbReference>
<organism evidence="3 4">
    <name type="scientific">Pontibacter oryzae</name>
    <dbReference type="NCBI Taxonomy" id="2304593"/>
    <lineage>
        <taxon>Bacteria</taxon>
        <taxon>Pseudomonadati</taxon>
        <taxon>Bacteroidota</taxon>
        <taxon>Cytophagia</taxon>
        <taxon>Cytophagales</taxon>
        <taxon>Hymenobacteraceae</taxon>
        <taxon>Pontibacter</taxon>
    </lineage>
</organism>
<protein>
    <recommendedName>
        <fullName evidence="2">Bulb-type lectin domain-containing protein</fullName>
    </recommendedName>
</protein>
<dbReference type="PROSITE" id="PS50927">
    <property type="entry name" value="BULB_LECTIN"/>
    <property type="match status" value="1"/>
</dbReference>
<name>A0A399SI46_9BACT</name>
<dbReference type="Gene3D" id="2.60.20.10">
    <property type="entry name" value="Crystallins"/>
    <property type="match status" value="1"/>
</dbReference>
<dbReference type="AlphaFoldDB" id="A0A399SI46"/>
<sequence length="225" mass="25145">MKFQIITSALLVLALLCFSANAQILTVYKDFDYEGTTQSFDEGFHKGYFKIGNDVISSLKIKPGYRVVLYEHGIGNGKELTLYSDTPNLSNFDFNDITSNLKVEKVTNTLAAGETLDTEQRLYSENGEYYLVIQTDGNLCVYTATNAFKWCSMAHGFEGAKLSMQTDGNLVVYDGTNESKWASKTMGYFDQKWANTNNKPVKLVLEDDGTLNLYNASGDAVWTNE</sequence>
<gene>
    <name evidence="3" type="ORF">D1627_01365</name>
</gene>
<dbReference type="InterPro" id="IPR001480">
    <property type="entry name" value="Bulb-type_lectin_dom"/>
</dbReference>
<proteinExistence type="predicted"/>
<dbReference type="RefSeq" id="WP_119430422.1">
    <property type="nucleotide sequence ID" value="NZ_QWGE01000001.1"/>
</dbReference>
<feature type="signal peptide" evidence="1">
    <location>
        <begin position="1"/>
        <end position="22"/>
    </location>
</feature>
<keyword evidence="1" id="KW-0732">Signal</keyword>
<evidence type="ECO:0000256" key="1">
    <source>
        <dbReference type="SAM" id="SignalP"/>
    </source>
</evidence>
<dbReference type="OrthoDB" id="954626at2"/>
<comment type="caution">
    <text evidence="3">The sequence shown here is derived from an EMBL/GenBank/DDBJ whole genome shotgun (WGS) entry which is preliminary data.</text>
</comment>
<dbReference type="InterPro" id="IPR011024">
    <property type="entry name" value="G_crystallin-like"/>
</dbReference>
<evidence type="ECO:0000313" key="3">
    <source>
        <dbReference type="EMBL" id="RIJ42539.1"/>
    </source>
</evidence>
<evidence type="ECO:0000313" key="4">
    <source>
        <dbReference type="Proteomes" id="UP000266005"/>
    </source>
</evidence>
<keyword evidence="4" id="KW-1185">Reference proteome</keyword>
<dbReference type="SMART" id="SM00108">
    <property type="entry name" value="B_lectin"/>
    <property type="match status" value="1"/>
</dbReference>
<feature type="domain" description="Bulb-type lectin" evidence="2">
    <location>
        <begin position="107"/>
        <end position="225"/>
    </location>
</feature>
<accession>A0A399SI46</accession>
<dbReference type="Gene3D" id="2.90.10.10">
    <property type="entry name" value="Bulb-type lectin domain"/>
    <property type="match status" value="2"/>
</dbReference>
<dbReference type="SUPFAM" id="SSF51110">
    <property type="entry name" value="alpha-D-mannose-specific plant lectins"/>
    <property type="match status" value="1"/>
</dbReference>
<dbReference type="EMBL" id="QWGE01000001">
    <property type="protein sequence ID" value="RIJ42539.1"/>
    <property type="molecule type" value="Genomic_DNA"/>
</dbReference>
<dbReference type="Proteomes" id="UP000266005">
    <property type="component" value="Unassembled WGS sequence"/>
</dbReference>